<comment type="caution">
    <text evidence="2">The sequence shown here is derived from an EMBL/GenBank/DDBJ whole genome shotgun (WGS) entry which is preliminary data.</text>
</comment>
<dbReference type="OrthoDB" id="265761at2759"/>
<dbReference type="SUPFAM" id="SSF54637">
    <property type="entry name" value="Thioesterase/thiol ester dehydrase-isomerase"/>
    <property type="match status" value="1"/>
</dbReference>
<dbReference type="InterPro" id="IPR051490">
    <property type="entry name" value="THEM6_lcsJ_thioesterase"/>
</dbReference>
<dbReference type="Proteomes" id="UP000452235">
    <property type="component" value="Unassembled WGS sequence"/>
</dbReference>
<comment type="similarity">
    <text evidence="1">Belongs to the lcsJ thioesterase family.</text>
</comment>
<keyword evidence="3" id="KW-1185">Reference proteome</keyword>
<evidence type="ECO:0000313" key="2">
    <source>
        <dbReference type="EMBL" id="GFF14353.1"/>
    </source>
</evidence>
<dbReference type="Gene3D" id="3.10.129.10">
    <property type="entry name" value="Hotdog Thioesterase"/>
    <property type="match status" value="1"/>
</dbReference>
<gene>
    <name evidence="2" type="ORF">ATEIFO6365_0003041900</name>
</gene>
<dbReference type="AlphaFoldDB" id="A0A5M3YRM3"/>
<dbReference type="InterPro" id="IPR029069">
    <property type="entry name" value="HotDog_dom_sf"/>
</dbReference>
<dbReference type="EMBL" id="BLJY01000003">
    <property type="protein sequence ID" value="GFF14353.1"/>
    <property type="molecule type" value="Genomic_DNA"/>
</dbReference>
<dbReference type="PANTHER" id="PTHR12475">
    <property type="match status" value="1"/>
</dbReference>
<evidence type="ECO:0000313" key="3">
    <source>
        <dbReference type="Proteomes" id="UP000452235"/>
    </source>
</evidence>
<proteinExistence type="inferred from homology"/>
<accession>A0A5M3YRM3</accession>
<name>A0A5M3YRM3_ASPTE</name>
<dbReference type="PANTHER" id="PTHR12475:SF4">
    <property type="entry name" value="PROTEIN THEM6"/>
    <property type="match status" value="1"/>
</dbReference>
<dbReference type="CDD" id="cd00586">
    <property type="entry name" value="4HBT"/>
    <property type="match status" value="1"/>
</dbReference>
<dbReference type="VEuPathDB" id="FungiDB:ATEG_00419"/>
<organism evidence="2 3">
    <name type="scientific">Aspergillus terreus</name>
    <dbReference type="NCBI Taxonomy" id="33178"/>
    <lineage>
        <taxon>Eukaryota</taxon>
        <taxon>Fungi</taxon>
        <taxon>Dikarya</taxon>
        <taxon>Ascomycota</taxon>
        <taxon>Pezizomycotina</taxon>
        <taxon>Eurotiomycetes</taxon>
        <taxon>Eurotiomycetidae</taxon>
        <taxon>Eurotiales</taxon>
        <taxon>Aspergillaceae</taxon>
        <taxon>Aspergillus</taxon>
        <taxon>Aspergillus subgen. Circumdati</taxon>
    </lineage>
</organism>
<dbReference type="Pfam" id="PF13279">
    <property type="entry name" value="4HBT_2"/>
    <property type="match status" value="1"/>
</dbReference>
<sequence length="348" mass="39040">MALPDSMRIETLRELLSATSSVLSWKGLAILLAIINLKNLPFVWHLRLFHHFVWNIRWKPNYPYFPKGKPLVTHTGKPTHPVFVSYSVTSRTPISETDYNLHKSNSTYFSDLDVARTALVTRIYSPGAGLLSKELDAEFAAASRREGKKPPARKSLYVALGSVYCSFKREIKPFELYEMESKVIAWDQKWMYVLTFFVRPAARKGGPRTLFASAISKYVVKKGRLTIAPERVLRASGFLPPRPDGAASDASATLVESTDVSGAATPAGEGITATASGVDGSLVRQVLKMEDGDIPEKEKLEAEKKVNSDSWDAQEWTWEKIEEERLRGLKLVEGYANLDTSLIEEWER</sequence>
<protein>
    <submittedName>
        <fullName evidence="2">Thioesterase-like superfamily protein</fullName>
    </submittedName>
</protein>
<evidence type="ECO:0000256" key="1">
    <source>
        <dbReference type="ARBA" id="ARBA00038476"/>
    </source>
</evidence>
<reference evidence="2 3" key="1">
    <citation type="submission" date="2020-01" db="EMBL/GenBank/DDBJ databases">
        <title>Aspergillus terreus IFO 6365 whole genome shotgun sequence.</title>
        <authorList>
            <person name="Kanamasa S."/>
            <person name="Takahashi H."/>
        </authorList>
    </citation>
    <scope>NUCLEOTIDE SEQUENCE [LARGE SCALE GENOMIC DNA]</scope>
    <source>
        <strain evidence="2 3">IFO 6365</strain>
    </source>
</reference>